<feature type="compositionally biased region" description="Basic and acidic residues" evidence="1">
    <location>
        <begin position="178"/>
        <end position="196"/>
    </location>
</feature>
<feature type="compositionally biased region" description="Acidic residues" evidence="1">
    <location>
        <begin position="127"/>
        <end position="142"/>
    </location>
</feature>
<protein>
    <submittedName>
        <fullName evidence="2">Uncharacterized protein</fullName>
    </submittedName>
</protein>
<feature type="compositionally biased region" description="Low complexity" evidence="1">
    <location>
        <begin position="26"/>
        <end position="37"/>
    </location>
</feature>
<reference evidence="2" key="2">
    <citation type="submission" date="2022-01" db="EMBL/GenBank/DDBJ databases">
        <authorList>
            <person name="Yamashiro T."/>
            <person name="Shiraishi A."/>
            <person name="Satake H."/>
            <person name="Nakayama K."/>
        </authorList>
    </citation>
    <scope>NUCLEOTIDE SEQUENCE</scope>
</reference>
<comment type="caution">
    <text evidence="2">The sequence shown here is derived from an EMBL/GenBank/DDBJ whole genome shotgun (WGS) entry which is preliminary data.</text>
</comment>
<organism evidence="2 3">
    <name type="scientific">Tanacetum coccineum</name>
    <dbReference type="NCBI Taxonomy" id="301880"/>
    <lineage>
        <taxon>Eukaryota</taxon>
        <taxon>Viridiplantae</taxon>
        <taxon>Streptophyta</taxon>
        <taxon>Embryophyta</taxon>
        <taxon>Tracheophyta</taxon>
        <taxon>Spermatophyta</taxon>
        <taxon>Magnoliopsida</taxon>
        <taxon>eudicotyledons</taxon>
        <taxon>Gunneridae</taxon>
        <taxon>Pentapetalae</taxon>
        <taxon>asterids</taxon>
        <taxon>campanulids</taxon>
        <taxon>Asterales</taxon>
        <taxon>Asteraceae</taxon>
        <taxon>Asteroideae</taxon>
        <taxon>Anthemideae</taxon>
        <taxon>Anthemidinae</taxon>
        <taxon>Tanacetum</taxon>
    </lineage>
</organism>
<accession>A0ABQ5B110</accession>
<feature type="compositionally biased region" description="Basic and acidic residues" evidence="1">
    <location>
        <begin position="87"/>
        <end position="101"/>
    </location>
</feature>
<feature type="region of interest" description="Disordered" evidence="1">
    <location>
        <begin position="361"/>
        <end position="384"/>
    </location>
</feature>
<evidence type="ECO:0000256" key="1">
    <source>
        <dbReference type="SAM" id="MobiDB-lite"/>
    </source>
</evidence>
<reference evidence="2" key="1">
    <citation type="journal article" date="2022" name="Int. J. Mol. Sci.">
        <title>Draft Genome of Tanacetum Coccineum: Genomic Comparison of Closely Related Tanacetum-Family Plants.</title>
        <authorList>
            <person name="Yamashiro T."/>
            <person name="Shiraishi A."/>
            <person name="Nakayama K."/>
            <person name="Satake H."/>
        </authorList>
    </citation>
    <scope>NUCLEOTIDE SEQUENCE</scope>
</reference>
<sequence>MIEVINKESSVTPLPFSKKKKKKKTQTVTKTQSKSQSPEASTALPQKRKKHMSKTTSLVQAIVTPPSEKVPTKDSDKTQPGTRKSKPLLESKLTDPQDSKGNKQPADMGLPAINPDDDSKDELKDDSGDDVFEVGEEMDEDIQQAYKEETQSLEPSKEQSTKILTKELVSQEHQSPSPHKEQALDSKSSSHSETFRPFDNYMTITKRQLEKHEEADASYADLKDVVAEFDVEADKNRNNYDTVINSVMADSVLKALMLKMAKTNTATSGNITGLTELLRSAKFLELIKEPECNQRLLRAAEGYIQNSTRLTEIANSLKAIKFPRLQARITTIENTQVTMQADISSIKGMVMEMFQTFKGLSSSTSSEPEVENVEKEPEVANEEVHVQESQVSELILITIVRPLTKPAPELEIIRYSSRLQLTYTILEVQIPQPKPHHTSLKPDIWKGIARDTDESP</sequence>
<proteinExistence type="predicted"/>
<gene>
    <name evidence="2" type="ORF">Tco_0841710</name>
</gene>
<evidence type="ECO:0000313" key="3">
    <source>
        <dbReference type="Proteomes" id="UP001151760"/>
    </source>
</evidence>
<name>A0ABQ5B110_9ASTR</name>
<feature type="region of interest" description="Disordered" evidence="1">
    <location>
        <begin position="1"/>
        <end position="197"/>
    </location>
</feature>
<feature type="compositionally biased region" description="Basic and acidic residues" evidence="1">
    <location>
        <begin position="372"/>
        <end position="384"/>
    </location>
</feature>
<keyword evidence="3" id="KW-1185">Reference proteome</keyword>
<dbReference type="Proteomes" id="UP001151760">
    <property type="component" value="Unassembled WGS sequence"/>
</dbReference>
<evidence type="ECO:0000313" key="2">
    <source>
        <dbReference type="EMBL" id="GJT07248.1"/>
    </source>
</evidence>
<dbReference type="EMBL" id="BQNB010012734">
    <property type="protein sequence ID" value="GJT07248.1"/>
    <property type="molecule type" value="Genomic_DNA"/>
</dbReference>
<feature type="compositionally biased region" description="Basic and acidic residues" evidence="1">
    <location>
        <begin position="146"/>
        <end position="160"/>
    </location>
</feature>